<gene>
    <name evidence="1" type="ORF">F4821DRAFT_228838</name>
</gene>
<evidence type="ECO:0000313" key="2">
    <source>
        <dbReference type="Proteomes" id="UP001497680"/>
    </source>
</evidence>
<sequence>MARFVLPESATGLREVPDSQLDLRPEAEILQELRSFRPITSEKNVWAFWDKGFDSMYRSYRCTVINWVRKLGSSWTVRIVDLVEGSPNNVYNYVGRHWFPDCFIDQTMDGRHAAQHAADLVRLPLLFEYGGVWMDVGNMLHTHLDPLFWNHLAAPDSPYEMAAWIITGQIRKQWGSFGNYMLAARKGCIFIKNWHNCYKELWQGHTNADGFYKLPLAQDIGLAEGMADWNFEDKIKEMSDYVAHMLMGDRTRNLLDIETGWNGREFFNNKVFMVEGIMNGVLGAIKTNYDGAKQVELFTTRLDEPDVGKRQAAESFVIDMLENSHIYKVYHNSAGGLPALGDLVKKEGFRDADHRPGTFGEMYRYGTVHWESTRGVERLNPQLDDEELIRATPTTPAARPSCYDGRHWVFVV</sequence>
<accession>A0ACC0DD82</accession>
<proteinExistence type="predicted"/>
<evidence type="ECO:0000313" key="1">
    <source>
        <dbReference type="EMBL" id="KAI6090690.1"/>
    </source>
</evidence>
<name>A0ACC0DD82_9PEZI</name>
<reference evidence="1 2" key="1">
    <citation type="journal article" date="2022" name="New Phytol.">
        <title>Ecological generalism drives hyperdiversity of secondary metabolite gene clusters in xylarialean endophytes.</title>
        <authorList>
            <person name="Franco M.E.E."/>
            <person name="Wisecaver J.H."/>
            <person name="Arnold A.E."/>
            <person name="Ju Y.M."/>
            <person name="Slot J.C."/>
            <person name="Ahrendt S."/>
            <person name="Moore L.P."/>
            <person name="Eastman K.E."/>
            <person name="Scott K."/>
            <person name="Konkel Z."/>
            <person name="Mondo S.J."/>
            <person name="Kuo A."/>
            <person name="Hayes R.D."/>
            <person name="Haridas S."/>
            <person name="Andreopoulos B."/>
            <person name="Riley R."/>
            <person name="LaButti K."/>
            <person name="Pangilinan J."/>
            <person name="Lipzen A."/>
            <person name="Amirebrahimi M."/>
            <person name="Yan J."/>
            <person name="Adam C."/>
            <person name="Keymanesh K."/>
            <person name="Ng V."/>
            <person name="Louie K."/>
            <person name="Northen T."/>
            <person name="Drula E."/>
            <person name="Henrissat B."/>
            <person name="Hsieh H.M."/>
            <person name="Youens-Clark K."/>
            <person name="Lutzoni F."/>
            <person name="Miadlikowska J."/>
            <person name="Eastwood D.C."/>
            <person name="Hamelin R.C."/>
            <person name="Grigoriev I.V."/>
            <person name="U'Ren J.M."/>
        </authorList>
    </citation>
    <scope>NUCLEOTIDE SEQUENCE [LARGE SCALE GENOMIC DNA]</scope>
    <source>
        <strain evidence="1 2">ER1909</strain>
    </source>
</reference>
<dbReference type="Proteomes" id="UP001497680">
    <property type="component" value="Unassembled WGS sequence"/>
</dbReference>
<organism evidence="1 2">
    <name type="scientific">Hypoxylon rubiginosum</name>
    <dbReference type="NCBI Taxonomy" id="110542"/>
    <lineage>
        <taxon>Eukaryota</taxon>
        <taxon>Fungi</taxon>
        <taxon>Dikarya</taxon>
        <taxon>Ascomycota</taxon>
        <taxon>Pezizomycotina</taxon>
        <taxon>Sordariomycetes</taxon>
        <taxon>Xylariomycetidae</taxon>
        <taxon>Xylariales</taxon>
        <taxon>Hypoxylaceae</taxon>
        <taxon>Hypoxylon</taxon>
    </lineage>
</organism>
<keyword evidence="2" id="KW-1185">Reference proteome</keyword>
<protein>
    <submittedName>
        <fullName evidence="1">Uncharacterized protein</fullName>
    </submittedName>
</protein>
<dbReference type="EMBL" id="MU394290">
    <property type="protein sequence ID" value="KAI6090690.1"/>
    <property type="molecule type" value="Genomic_DNA"/>
</dbReference>
<comment type="caution">
    <text evidence="1">The sequence shown here is derived from an EMBL/GenBank/DDBJ whole genome shotgun (WGS) entry which is preliminary data.</text>
</comment>